<organism evidence="2 3">
    <name type="scientific">Saitozyma podzolica</name>
    <dbReference type="NCBI Taxonomy" id="1890683"/>
    <lineage>
        <taxon>Eukaryota</taxon>
        <taxon>Fungi</taxon>
        <taxon>Dikarya</taxon>
        <taxon>Basidiomycota</taxon>
        <taxon>Agaricomycotina</taxon>
        <taxon>Tremellomycetes</taxon>
        <taxon>Tremellales</taxon>
        <taxon>Trimorphomycetaceae</taxon>
        <taxon>Saitozyma</taxon>
    </lineage>
</organism>
<dbReference type="EMBL" id="RSCD01000030">
    <property type="protein sequence ID" value="RSH81508.1"/>
    <property type="molecule type" value="Genomic_DNA"/>
</dbReference>
<keyword evidence="3" id="KW-1185">Reference proteome</keyword>
<name>A0A427XRS9_9TREE</name>
<evidence type="ECO:0000313" key="3">
    <source>
        <dbReference type="Proteomes" id="UP000279259"/>
    </source>
</evidence>
<proteinExistence type="predicted"/>
<comment type="caution">
    <text evidence="2">The sequence shown here is derived from an EMBL/GenBank/DDBJ whole genome shotgun (WGS) entry which is preliminary data.</text>
</comment>
<dbReference type="Proteomes" id="UP000279259">
    <property type="component" value="Unassembled WGS sequence"/>
</dbReference>
<evidence type="ECO:0000313" key="2">
    <source>
        <dbReference type="EMBL" id="RSH81508.1"/>
    </source>
</evidence>
<dbReference type="PANTHER" id="PTHR42115:SF1">
    <property type="entry name" value="BETA-SYNTHASE (BETA-THIONASE), PUTATIVE (AFU_ORTHOLOGUE AFUA_3G08420)-RELATED"/>
    <property type="match status" value="1"/>
</dbReference>
<reference evidence="2 3" key="1">
    <citation type="submission" date="2018-11" db="EMBL/GenBank/DDBJ databases">
        <title>Genome sequence of Saitozyma podzolica DSM 27192.</title>
        <authorList>
            <person name="Aliyu H."/>
            <person name="Gorte O."/>
            <person name="Ochsenreither K."/>
        </authorList>
    </citation>
    <scope>NUCLEOTIDE SEQUENCE [LARGE SCALE GENOMIC DNA]</scope>
    <source>
        <strain evidence="2 3">DSM 27192</strain>
    </source>
</reference>
<sequence>MPFSDKDTTPTPSLPRGAKYRGAVVEDLQLPPAFCLPHDAPISLALEAAYEREFDQLPVLNDRRKPIGYLYIPDLKSKSEKGEAGLEDPLSRHVTHFPLSSKTHPYTIISPMTPLEDLEDFFAARNVDFALVTDDERRWVLAVATKTDLETFVKRRG</sequence>
<accession>A0A427XRS9</accession>
<dbReference type="InterPro" id="IPR000644">
    <property type="entry name" value="CBS_dom"/>
</dbReference>
<evidence type="ECO:0000259" key="1">
    <source>
        <dbReference type="Pfam" id="PF00571"/>
    </source>
</evidence>
<protein>
    <recommendedName>
        <fullName evidence="1">CBS domain-containing protein</fullName>
    </recommendedName>
</protein>
<dbReference type="OrthoDB" id="2536440at2759"/>
<dbReference type="AlphaFoldDB" id="A0A427XRS9"/>
<dbReference type="InterPro" id="IPR046342">
    <property type="entry name" value="CBS_dom_sf"/>
</dbReference>
<dbReference type="SUPFAM" id="SSF54631">
    <property type="entry name" value="CBS-domain pair"/>
    <property type="match status" value="1"/>
</dbReference>
<feature type="domain" description="CBS" evidence="1">
    <location>
        <begin position="25"/>
        <end position="76"/>
    </location>
</feature>
<gene>
    <name evidence="2" type="ORF">EHS25_006865</name>
</gene>
<dbReference type="Pfam" id="PF00571">
    <property type="entry name" value="CBS"/>
    <property type="match status" value="1"/>
</dbReference>
<dbReference type="PANTHER" id="PTHR42115">
    <property type="entry name" value="BETA-SYNTHASE (BETA-THIONASE), PUTATIVE (AFU_ORTHOLOGUE AFUA_3G08420)-RELATED"/>
    <property type="match status" value="1"/>
</dbReference>
<dbReference type="Gene3D" id="3.10.580.10">
    <property type="entry name" value="CBS-domain"/>
    <property type="match status" value="1"/>
</dbReference>